<evidence type="ECO:0000313" key="2">
    <source>
        <dbReference type="Proteomes" id="UP000295285"/>
    </source>
</evidence>
<sequence length="40" mass="4930">MKGFEYKILVGNKKNSFVIEEFFLCIFYFVYSIDLRHYNL</sequence>
<proteinExistence type="predicted"/>
<accession>A0A4R4B253</accession>
<dbReference type="AlphaFoldDB" id="A0A4R4B253"/>
<evidence type="ECO:0000313" key="1">
    <source>
        <dbReference type="EMBL" id="TCW47747.1"/>
    </source>
</evidence>
<dbReference type="EMBL" id="SMDG01000023">
    <property type="protein sequence ID" value="TCW47747.1"/>
    <property type="molecule type" value="Genomic_DNA"/>
</dbReference>
<gene>
    <name evidence="1" type="ORF">EC910_12363</name>
</gene>
<dbReference type="Proteomes" id="UP000295285">
    <property type="component" value="Unassembled WGS sequence"/>
</dbReference>
<reference evidence="1 2" key="1">
    <citation type="submission" date="2019-03" db="EMBL/GenBank/DDBJ databases">
        <title>Above-ground endophytic microbial communities from plants in different locations in the United States.</title>
        <authorList>
            <person name="Frank C."/>
        </authorList>
    </citation>
    <scope>NUCLEOTIDE SEQUENCE [LARGE SCALE GENOMIC DNA]</scope>
    <source>
        <strain evidence="1 2">LP_2_YM</strain>
    </source>
</reference>
<name>A0A4R4B253_BACTU</name>
<organism evidence="1 2">
    <name type="scientific">Bacillus thuringiensis</name>
    <dbReference type="NCBI Taxonomy" id="1428"/>
    <lineage>
        <taxon>Bacteria</taxon>
        <taxon>Bacillati</taxon>
        <taxon>Bacillota</taxon>
        <taxon>Bacilli</taxon>
        <taxon>Bacillales</taxon>
        <taxon>Bacillaceae</taxon>
        <taxon>Bacillus</taxon>
        <taxon>Bacillus cereus group</taxon>
    </lineage>
</organism>
<protein>
    <submittedName>
        <fullName evidence="1">Uncharacterized protein</fullName>
    </submittedName>
</protein>
<comment type="caution">
    <text evidence="1">The sequence shown here is derived from an EMBL/GenBank/DDBJ whole genome shotgun (WGS) entry which is preliminary data.</text>
</comment>